<accession>A0A1V4SKJ3</accession>
<evidence type="ECO:0000259" key="3">
    <source>
        <dbReference type="Pfam" id="PF01855"/>
    </source>
</evidence>
<evidence type="ECO:0000313" key="6">
    <source>
        <dbReference type="Proteomes" id="UP000191554"/>
    </source>
</evidence>
<dbReference type="NCBIfam" id="TIGR03710">
    <property type="entry name" value="OAFO_sf"/>
    <property type="match status" value="1"/>
</dbReference>
<dbReference type="InterPro" id="IPR002880">
    <property type="entry name" value="Pyrv_Fd/Flavodoxin_OxRdtase_N"/>
</dbReference>
<dbReference type="GO" id="GO:0006979">
    <property type="term" value="P:response to oxidative stress"/>
    <property type="evidence" value="ECO:0007669"/>
    <property type="project" value="TreeGrafter"/>
</dbReference>
<dbReference type="SUPFAM" id="SSF53323">
    <property type="entry name" value="Pyruvate-ferredoxin oxidoreductase, PFOR, domain III"/>
    <property type="match status" value="1"/>
</dbReference>
<dbReference type="InterPro" id="IPR033412">
    <property type="entry name" value="PFOR_II"/>
</dbReference>
<dbReference type="InterPro" id="IPR019752">
    <property type="entry name" value="Pyrv/ketoisovalerate_OxRed_cat"/>
</dbReference>
<keyword evidence="1 5" id="KW-0560">Oxidoreductase</keyword>
<proteinExistence type="predicted"/>
<dbReference type="InterPro" id="IPR009014">
    <property type="entry name" value="Transketo_C/PFOR_II"/>
</dbReference>
<dbReference type="FunFam" id="3.40.50.970:FF:000022">
    <property type="entry name" value="2-oxoglutarate ferredoxin oxidoreductase alpha subunit"/>
    <property type="match status" value="1"/>
</dbReference>
<dbReference type="SUPFAM" id="SSF52922">
    <property type="entry name" value="TK C-terminal domain-like"/>
    <property type="match status" value="1"/>
</dbReference>
<dbReference type="Proteomes" id="UP000191554">
    <property type="component" value="Unassembled WGS sequence"/>
</dbReference>
<dbReference type="EC" id="1.2.-.-" evidence="5"/>
<dbReference type="RefSeq" id="WP_080064886.1">
    <property type="nucleotide sequence ID" value="NZ_MZGX01000015.1"/>
</dbReference>
<reference evidence="5 6" key="1">
    <citation type="submission" date="2017-03" db="EMBL/GenBank/DDBJ databases">
        <title>Genome sequence of Clostridium hungatei DSM 14427.</title>
        <authorList>
            <person name="Poehlein A."/>
            <person name="Daniel R."/>
        </authorList>
    </citation>
    <scope>NUCLEOTIDE SEQUENCE [LARGE SCALE GENOMIC DNA]</scope>
    <source>
        <strain evidence="5 6">DSM 14427</strain>
    </source>
</reference>
<comment type="caution">
    <text evidence="5">The sequence shown here is derived from an EMBL/GenBank/DDBJ whole genome shotgun (WGS) entry which is preliminary data.</text>
</comment>
<evidence type="ECO:0000313" key="5">
    <source>
        <dbReference type="EMBL" id="OPX43741.1"/>
    </source>
</evidence>
<dbReference type="Pfam" id="PF01558">
    <property type="entry name" value="POR"/>
    <property type="match status" value="1"/>
</dbReference>
<protein>
    <submittedName>
        <fullName evidence="5">2-oxoglutarate oxidoreductase subunit KorA</fullName>
        <ecNumber evidence="5">1.2.-.-</ecNumber>
    </submittedName>
</protein>
<organism evidence="5 6">
    <name type="scientific">Ruminiclostridium hungatei</name>
    <name type="common">Clostridium hungatei</name>
    <dbReference type="NCBI Taxonomy" id="48256"/>
    <lineage>
        <taxon>Bacteria</taxon>
        <taxon>Bacillati</taxon>
        <taxon>Bacillota</taxon>
        <taxon>Clostridia</taxon>
        <taxon>Eubacteriales</taxon>
        <taxon>Oscillospiraceae</taxon>
        <taxon>Ruminiclostridium</taxon>
    </lineage>
</organism>
<evidence type="ECO:0000256" key="1">
    <source>
        <dbReference type="ARBA" id="ARBA00023002"/>
    </source>
</evidence>
<keyword evidence="6" id="KW-1185">Reference proteome</keyword>
<dbReference type="PANTHER" id="PTHR32154:SF20">
    <property type="entry name" value="2-OXOGLUTARATE OXIDOREDUCTASE SUBUNIT KORA"/>
    <property type="match status" value="1"/>
</dbReference>
<feature type="domain" description="Pyruvate flavodoxin/ferredoxin oxidoreductase pyrimidine binding" evidence="3">
    <location>
        <begin position="193"/>
        <end position="431"/>
    </location>
</feature>
<dbReference type="SUPFAM" id="SSF52518">
    <property type="entry name" value="Thiamin diphosphate-binding fold (THDP-binding)"/>
    <property type="match status" value="1"/>
</dbReference>
<dbReference type="Gene3D" id="3.40.50.970">
    <property type="match status" value="1"/>
</dbReference>
<dbReference type="InterPro" id="IPR022367">
    <property type="entry name" value="2-oxoacid/accept_OxRdtase_asu"/>
</dbReference>
<gene>
    <name evidence="5" type="primary">korA_2</name>
    <name evidence="5" type="ORF">CLHUN_24610</name>
</gene>
<dbReference type="Pfam" id="PF17147">
    <property type="entry name" value="PFOR_II"/>
    <property type="match status" value="1"/>
</dbReference>
<evidence type="ECO:0000259" key="2">
    <source>
        <dbReference type="Pfam" id="PF01558"/>
    </source>
</evidence>
<dbReference type="Pfam" id="PF01855">
    <property type="entry name" value="POR_N"/>
    <property type="match status" value="1"/>
</dbReference>
<evidence type="ECO:0000259" key="4">
    <source>
        <dbReference type="Pfam" id="PF17147"/>
    </source>
</evidence>
<feature type="domain" description="Pyruvate:ferredoxin oxidoreductase core" evidence="4">
    <location>
        <begin position="456"/>
        <end position="532"/>
    </location>
</feature>
<dbReference type="CDD" id="cd07034">
    <property type="entry name" value="TPP_PYR_PFOR_IOR-alpha_like"/>
    <property type="match status" value="1"/>
</dbReference>
<dbReference type="Gene3D" id="3.40.920.10">
    <property type="entry name" value="Pyruvate-ferredoxin oxidoreductase, PFOR, domain III"/>
    <property type="match status" value="1"/>
</dbReference>
<dbReference type="InterPro" id="IPR002869">
    <property type="entry name" value="Pyrv_flavodox_OxRed_cen"/>
</dbReference>
<dbReference type="OrthoDB" id="9794954at2"/>
<dbReference type="PANTHER" id="PTHR32154">
    <property type="entry name" value="PYRUVATE-FLAVODOXIN OXIDOREDUCTASE-RELATED"/>
    <property type="match status" value="1"/>
</dbReference>
<dbReference type="STRING" id="48256.CLHUN_24610"/>
<feature type="domain" description="Pyruvate/ketoisovalerate oxidoreductase catalytic" evidence="2">
    <location>
        <begin position="11"/>
        <end position="164"/>
    </location>
</feature>
<dbReference type="InterPro" id="IPR050722">
    <property type="entry name" value="Pyruvate:ferred/Flavod_OxRd"/>
</dbReference>
<dbReference type="EMBL" id="MZGX01000015">
    <property type="protein sequence ID" value="OPX43741.1"/>
    <property type="molecule type" value="Genomic_DNA"/>
</dbReference>
<name>A0A1V4SKJ3_RUMHU</name>
<dbReference type="GO" id="GO:0016903">
    <property type="term" value="F:oxidoreductase activity, acting on the aldehyde or oxo group of donors"/>
    <property type="evidence" value="ECO:0007669"/>
    <property type="project" value="InterPro"/>
</dbReference>
<sequence length="559" mass="61193">MNYNILIGGAAGQGIDTISAVLEKILKRQGFQVFTIRDYMSRVRGGHNFIQIRFGSEQLFSHTEQLDGIVAMNGETVEYHIERLKPDGFVICDKEIQNPDSRCIGLPLKQAAVAAGNSRTAGIAAAGSVLELLGIADTETEAVLGGFFNEELSDQNFKALKEGRKLVEKRKQIQAAAEDTSILINGNEAVALGAVAADCKFYSAYPMTPSTSIMDYLASKMLDAEIVVEQAEDEIAAINMAIGASYAGVRAMTGTSGGGFALKVEALGLSGMLEVPLVIAEVQRPGPTTGLPTRTEQSDLRFVISASQGEFPRMVIALRNVEDAFFQTVRAFNLADKYQLPVILLSDQFLSDTTVTVKPFDLSLVERDKHIAVHNYQEDKPYLRYEVTPTGISPRIIPGKNPGVTVLVDSDEHDESGHITESAEVRVQMVDKRMRKLELLKEELQEPDFFGNEDCEVLLLAWGSAWGPVKEAVDMLNKAGAKGRYGALIFGDIWPLPEKLIREKARNAKKIINVEQNATGQLAAVIAEVTGIFCHDSILKYDGRPMSSQFIYEKVRGKV</sequence>
<dbReference type="Gene3D" id="3.40.50.920">
    <property type="match status" value="1"/>
</dbReference>
<dbReference type="InterPro" id="IPR029061">
    <property type="entry name" value="THDP-binding"/>
</dbReference>
<dbReference type="AlphaFoldDB" id="A0A1V4SKJ3"/>